<keyword evidence="1" id="KW-0597">Phosphoprotein</keyword>
<feature type="compositionally biased region" description="Low complexity" evidence="3">
    <location>
        <begin position="399"/>
        <end position="462"/>
    </location>
</feature>
<feature type="domain" description="SAP" evidence="5">
    <location>
        <begin position="1349"/>
        <end position="1383"/>
    </location>
</feature>
<evidence type="ECO:0000313" key="7">
    <source>
        <dbReference type="Proteomes" id="UP000789595"/>
    </source>
</evidence>
<dbReference type="SUPFAM" id="SSF68906">
    <property type="entry name" value="SAP domain"/>
    <property type="match status" value="3"/>
</dbReference>
<organism evidence="6 7">
    <name type="scientific">Pelagomonas calceolata</name>
    <dbReference type="NCBI Taxonomy" id="35677"/>
    <lineage>
        <taxon>Eukaryota</taxon>
        <taxon>Sar</taxon>
        <taxon>Stramenopiles</taxon>
        <taxon>Ochrophyta</taxon>
        <taxon>Pelagophyceae</taxon>
        <taxon>Pelagomonadales</taxon>
        <taxon>Pelagomonadaceae</taxon>
        <taxon>Pelagomonas</taxon>
    </lineage>
</organism>
<dbReference type="GO" id="GO:0005634">
    <property type="term" value="C:nucleus"/>
    <property type="evidence" value="ECO:0007669"/>
    <property type="project" value="TreeGrafter"/>
</dbReference>
<dbReference type="PROSITE" id="PS50006">
    <property type="entry name" value="FHA_DOMAIN"/>
    <property type="match status" value="1"/>
</dbReference>
<feature type="domain" description="SAP" evidence="5">
    <location>
        <begin position="1278"/>
        <end position="1312"/>
    </location>
</feature>
<feature type="compositionally biased region" description="Pro residues" evidence="3">
    <location>
        <begin position="160"/>
        <end position="171"/>
    </location>
</feature>
<feature type="region of interest" description="Disordered" evidence="3">
    <location>
        <begin position="1385"/>
        <end position="1409"/>
    </location>
</feature>
<feature type="compositionally biased region" description="Low complexity" evidence="3">
    <location>
        <begin position="1316"/>
        <end position="1333"/>
    </location>
</feature>
<feature type="compositionally biased region" description="Acidic residues" evidence="3">
    <location>
        <begin position="986"/>
        <end position="1006"/>
    </location>
</feature>
<feature type="region of interest" description="Disordered" evidence="3">
    <location>
        <begin position="675"/>
        <end position="707"/>
    </location>
</feature>
<dbReference type="CDD" id="cd22673">
    <property type="entry name" value="FHA_Ki67"/>
    <property type="match status" value="1"/>
</dbReference>
<dbReference type="Pfam" id="PF02037">
    <property type="entry name" value="SAP"/>
    <property type="match status" value="3"/>
</dbReference>
<evidence type="ECO:0000256" key="2">
    <source>
        <dbReference type="ARBA" id="ARBA00046328"/>
    </source>
</evidence>
<feature type="domain" description="FHA" evidence="4">
    <location>
        <begin position="34"/>
        <end position="85"/>
    </location>
</feature>
<feature type="compositionally biased region" description="Low complexity" evidence="3">
    <location>
        <begin position="568"/>
        <end position="583"/>
    </location>
</feature>
<sequence length="1409" mass="146128">MAATVAPAGHICVLRSNGDDGNRIPLDASAAATVTFGRALTSDVRIALAHCSRLHAELRVDQNARVSLVNHAKAANATLLNAQPLAPKAARDVRDGDVFEICGKRFRFEASVLAATTTMASITEEENVTAEKRDVAKPLPSGLLQAITARRRSSVLGRPAKPPPPPPPPRAAPAAPSFSAELKAATDRRLAALEGAKPARPPGWRPPPPPPRAAAAPVPQDLAGELRAKLAARRARVASTGDRDSTAAAAPPARPFAAVLKARLLQQAGRKSLTAGEVLRKAEAAPEAAAPEPEPAAMEAEPAAPAEPTPLEPAAAAPEPEPAAEPAPMEEAEPVPAPAEAAEQPAAMETEPVAAAPEAEPAAEPAAAAPEPAAMETEPAAEPVAEPTAEPAAEPPAEPVAEPAAEPVAEPAAAEAEPVAEPAAAATEPAATEPAAMETEPVAEPAVEPVATEAAPEPAAMETEPEAAEAEPSLSTQENSQDSLTDAAVGGLTQEESLGAEPVAAKPPRPSVRFAVEEAPPRPAVRFAASPAKARGVTFAPLAGATPSRSGGGLRRPTPFRPASADGPASPKAQAALAASPWARPKEETVRVDALPAGLRREVLDARQQDLVKAAVAAAARSWASVAKAPKAEAEAAPSATDVLAAATAPVDDHTLTREGSRSIAALLEGADDEEAARKRRLKRARKRQSNPGDARAAMRRKEARRRRQSIAALPELGEVWDWLTALHETTETAAPKPEAVARVPELQEAWGWMESLEDPELRAAGAEAVRNSRKSLAAGDAAGAWRCLVGTGEFGGENRFAALYESSDDDADDEVVELLADMEAAVAPEALAKVQENAQLLVDREMEPRLAYACVLDRHYGGNDTVDLGEAWSWLETLSKKDEDARRAVEAANSENISVSDLAALASECSDKDKALIAQRAEDVAKAGVAYGPAFASALDSFAADPEGFAGRETNSNEVVEAAPAALEDAWAALESRDQARDQFNDDATDAGDDVANMEDMDDDDAHVRDETPPEEDEPGDVTRIFREAFLRANALDEAPDRRASTLPALADALKQLEGVDSPAARAARRASVAGLSGLSDAWRWVDELDDELKEKALDAKRAALGAVPDVAAAWAAVEACEDPVLRRAAKELRRACSDDTTNVGEVLLWLTRAAEVAAADEEDVVIMEPAAPPSPVRTFDAAAARRACKKLTVPKLRAALAEKGLDTKGLKVALVERLVGALRAEATGEAPAAAEPAAPEASDAMEAEPAAPAAPEASDAMEAEPAFDEASATKAAKKLKVAELRAALEAAGADTKGLKAALVERLVGVQRAAAGGAPPAAPEASDATEAAPEAEEGFDEAAATRQAKKMKVAELRAALEAAGADTKGLKAALVERLVGVQRAAASGKRAAEPSDEAERSPKKSRRA</sequence>
<dbReference type="Pfam" id="PF00498">
    <property type="entry name" value="FHA"/>
    <property type="match status" value="1"/>
</dbReference>
<feature type="compositionally biased region" description="Basic residues" evidence="3">
    <location>
        <begin position="678"/>
        <end position="689"/>
    </location>
</feature>
<comment type="similarity">
    <text evidence="2">Belongs to the SAP domain-containing ribonucleoprotein family.</text>
</comment>
<dbReference type="Proteomes" id="UP000789595">
    <property type="component" value="Unassembled WGS sequence"/>
</dbReference>
<dbReference type="OrthoDB" id="445357at2759"/>
<protein>
    <submittedName>
        <fullName evidence="6">Uncharacterized protein</fullName>
    </submittedName>
</protein>
<dbReference type="InterPro" id="IPR008984">
    <property type="entry name" value="SMAD_FHA_dom_sf"/>
</dbReference>
<feature type="compositionally biased region" description="Pro residues" evidence="3">
    <location>
        <begin position="199"/>
        <end position="212"/>
    </location>
</feature>
<feature type="region of interest" description="Disordered" evidence="3">
    <location>
        <begin position="985"/>
        <end position="1021"/>
    </location>
</feature>
<feature type="compositionally biased region" description="Polar residues" evidence="3">
    <location>
        <begin position="473"/>
        <end position="484"/>
    </location>
</feature>
<dbReference type="SUPFAM" id="SSF49879">
    <property type="entry name" value="SMAD/FHA domain"/>
    <property type="match status" value="1"/>
</dbReference>
<dbReference type="Gene3D" id="1.10.720.30">
    <property type="entry name" value="SAP domain"/>
    <property type="match status" value="3"/>
</dbReference>
<feature type="compositionally biased region" description="Low complexity" evidence="3">
    <location>
        <begin position="285"/>
        <end position="304"/>
    </location>
</feature>
<dbReference type="Gene3D" id="2.60.200.20">
    <property type="match status" value="1"/>
</dbReference>
<dbReference type="InterPro" id="IPR000253">
    <property type="entry name" value="FHA_dom"/>
</dbReference>
<reference evidence="6" key="1">
    <citation type="submission" date="2021-11" db="EMBL/GenBank/DDBJ databases">
        <authorList>
            <consortium name="Genoscope - CEA"/>
            <person name="William W."/>
        </authorList>
    </citation>
    <scope>NUCLEOTIDE SEQUENCE</scope>
</reference>
<feature type="compositionally biased region" description="Low complexity" evidence="3">
    <location>
        <begin position="1231"/>
        <end position="1260"/>
    </location>
</feature>
<name>A0A8J2SJ78_9STRA</name>
<dbReference type="InterPro" id="IPR052240">
    <property type="entry name" value="SAP_domain_ribonucleoprotein"/>
</dbReference>
<dbReference type="PANTHER" id="PTHR46551:SF1">
    <property type="entry name" value="SAP DOMAIN-CONTAINING RIBONUCLEOPROTEIN"/>
    <property type="match status" value="1"/>
</dbReference>
<comment type="caution">
    <text evidence="6">The sequence shown here is derived from an EMBL/GenBank/DDBJ whole genome shotgun (WGS) entry which is preliminary data.</text>
</comment>
<dbReference type="SMART" id="SM00513">
    <property type="entry name" value="SAP"/>
    <property type="match status" value="3"/>
</dbReference>
<feature type="domain" description="SAP" evidence="5">
    <location>
        <begin position="1190"/>
        <end position="1224"/>
    </location>
</feature>
<feature type="compositionally biased region" description="Basic and acidic residues" evidence="3">
    <location>
        <begin position="1391"/>
        <end position="1403"/>
    </location>
</feature>
<dbReference type="InterPro" id="IPR036361">
    <property type="entry name" value="SAP_dom_sf"/>
</dbReference>
<evidence type="ECO:0000256" key="3">
    <source>
        <dbReference type="SAM" id="MobiDB-lite"/>
    </source>
</evidence>
<evidence type="ECO:0000313" key="6">
    <source>
        <dbReference type="EMBL" id="CAH0371766.1"/>
    </source>
</evidence>
<keyword evidence="7" id="KW-1185">Reference proteome</keyword>
<dbReference type="InterPro" id="IPR003034">
    <property type="entry name" value="SAP_dom"/>
</dbReference>
<dbReference type="GO" id="GO:0016973">
    <property type="term" value="P:poly(A)+ mRNA export from nucleus"/>
    <property type="evidence" value="ECO:0007669"/>
    <property type="project" value="TreeGrafter"/>
</dbReference>
<feature type="region of interest" description="Disordered" evidence="3">
    <location>
        <begin position="152"/>
        <end position="181"/>
    </location>
</feature>
<feature type="compositionally biased region" description="Basic residues" evidence="3">
    <location>
        <begin position="698"/>
        <end position="707"/>
    </location>
</feature>
<proteinExistence type="inferred from homology"/>
<feature type="region of interest" description="Disordered" evidence="3">
    <location>
        <begin position="1228"/>
        <end position="1271"/>
    </location>
</feature>
<dbReference type="PANTHER" id="PTHR46551">
    <property type="entry name" value="SAP DOMAIN-CONTAINING RIBONUCLEOPROTEIN"/>
    <property type="match status" value="1"/>
</dbReference>
<evidence type="ECO:0000259" key="5">
    <source>
        <dbReference type="PROSITE" id="PS50800"/>
    </source>
</evidence>
<feature type="region of interest" description="Disordered" evidence="3">
    <location>
        <begin position="194"/>
        <end position="217"/>
    </location>
</feature>
<accession>A0A8J2SJ78</accession>
<feature type="compositionally biased region" description="Low complexity" evidence="3">
    <location>
        <begin position="338"/>
        <end position="392"/>
    </location>
</feature>
<feature type="region of interest" description="Disordered" evidence="3">
    <location>
        <begin position="540"/>
        <end position="589"/>
    </location>
</feature>
<dbReference type="EMBL" id="CAKKNE010000003">
    <property type="protein sequence ID" value="CAH0371766.1"/>
    <property type="molecule type" value="Genomic_DNA"/>
</dbReference>
<dbReference type="PROSITE" id="PS50800">
    <property type="entry name" value="SAP"/>
    <property type="match status" value="3"/>
</dbReference>
<evidence type="ECO:0000256" key="1">
    <source>
        <dbReference type="ARBA" id="ARBA00022553"/>
    </source>
</evidence>
<feature type="region of interest" description="Disordered" evidence="3">
    <location>
        <begin position="278"/>
        <end position="509"/>
    </location>
</feature>
<feature type="region of interest" description="Disordered" evidence="3">
    <location>
        <begin position="1316"/>
        <end position="1347"/>
    </location>
</feature>
<gene>
    <name evidence="6" type="ORF">PECAL_3P17180</name>
</gene>
<evidence type="ECO:0000259" key="4">
    <source>
        <dbReference type="PROSITE" id="PS50006"/>
    </source>
</evidence>